<geneLocation type="plasmid" evidence="3">
    <name>sym pNGR234b</name>
</geneLocation>
<dbReference type="Gene3D" id="3.20.20.190">
    <property type="entry name" value="Phosphatidylinositol (PI) phosphodiesterase"/>
    <property type="match status" value="1"/>
</dbReference>
<organism evidence="2 3">
    <name type="scientific">Sinorhizobium fredii (strain NBRC 101917 / NGR234)</name>
    <dbReference type="NCBI Taxonomy" id="394"/>
    <lineage>
        <taxon>Bacteria</taxon>
        <taxon>Pseudomonadati</taxon>
        <taxon>Pseudomonadota</taxon>
        <taxon>Alphaproteobacteria</taxon>
        <taxon>Hyphomicrobiales</taxon>
        <taxon>Rhizobiaceae</taxon>
        <taxon>Sinorhizobium/Ensifer group</taxon>
        <taxon>Sinorhizobium</taxon>
    </lineage>
</organism>
<name>C3KNM3_SINFN</name>
<dbReference type="SUPFAM" id="SSF51695">
    <property type="entry name" value="PLC-like phosphodiesterases"/>
    <property type="match status" value="1"/>
</dbReference>
<evidence type="ECO:0000259" key="1">
    <source>
        <dbReference type="Pfam" id="PF03009"/>
    </source>
</evidence>
<evidence type="ECO:0000313" key="3">
    <source>
        <dbReference type="Proteomes" id="UP000001054"/>
    </source>
</evidence>
<dbReference type="PATRIC" id="fig|394.7.peg.660"/>
<dbReference type="GO" id="GO:0006629">
    <property type="term" value="P:lipid metabolic process"/>
    <property type="evidence" value="ECO:0007669"/>
    <property type="project" value="InterPro"/>
</dbReference>
<dbReference type="HOGENOM" id="CLU_073587_0_0_5"/>
<accession>C3KNM3</accession>
<dbReference type="AlphaFoldDB" id="C3KNM3"/>
<keyword evidence="3" id="KW-1185">Reference proteome</keyword>
<dbReference type="EMBL" id="CP000874">
    <property type="protein sequence ID" value="ACP21681.1"/>
    <property type="molecule type" value="Genomic_DNA"/>
</dbReference>
<dbReference type="Proteomes" id="UP000001054">
    <property type="component" value="Plasmid pNGR234b"/>
</dbReference>
<dbReference type="OrthoDB" id="8418918at2"/>
<dbReference type="GO" id="GO:0008081">
    <property type="term" value="F:phosphoric diester hydrolase activity"/>
    <property type="evidence" value="ECO:0007669"/>
    <property type="project" value="InterPro"/>
</dbReference>
<keyword evidence="2" id="KW-0614">Plasmid</keyword>
<gene>
    <name evidence="2" type="ordered locus">NGR_b02150</name>
</gene>
<protein>
    <recommendedName>
        <fullName evidence="1">GP-PDE domain-containing protein</fullName>
    </recommendedName>
</protein>
<evidence type="ECO:0000313" key="2">
    <source>
        <dbReference type="EMBL" id="ACP21681.1"/>
    </source>
</evidence>
<dbReference type="InterPro" id="IPR030395">
    <property type="entry name" value="GP_PDE_dom"/>
</dbReference>
<dbReference type="KEGG" id="rhi:NGR_b02150"/>
<dbReference type="Pfam" id="PF03009">
    <property type="entry name" value="GDPD"/>
    <property type="match status" value="1"/>
</dbReference>
<dbReference type="InterPro" id="IPR017946">
    <property type="entry name" value="PLC-like_Pdiesterase_TIM-brl"/>
</dbReference>
<reference evidence="2 3" key="2">
    <citation type="journal article" date="2009" name="Appl. Environ. Microbiol.">
        <title>Rhizobium sp. strain NGR234 possesses a remarkable number of secretion systems.</title>
        <authorList>
            <person name="Schmeisser C."/>
            <person name="Liesegang H."/>
            <person name="Krysciak D."/>
            <person name="Bakkou N."/>
            <person name="Le Quere A."/>
            <person name="Wollherr A."/>
            <person name="Heinemeyer I."/>
            <person name="Morgenstern B."/>
            <person name="Pommerening-Roeser A."/>
            <person name="Flores M."/>
            <person name="Palacios R."/>
            <person name="Brenner S."/>
            <person name="Gottschalk G."/>
            <person name="Schmitz R.A."/>
            <person name="Broughton W.J."/>
            <person name="Perret X."/>
            <person name="Strittmatter A.W."/>
            <person name="Streit W.R."/>
        </authorList>
    </citation>
    <scope>NUCLEOTIDE SEQUENCE [LARGE SCALE GENOMIC DNA]</scope>
    <source>
        <strain evidence="3">NBRC 101917 / NGR234</strain>
    </source>
</reference>
<proteinExistence type="predicted"/>
<reference evidence="3" key="1">
    <citation type="journal article" date="2004" name="J. Bacteriol.">
        <title>An evolutionary hot spot: the pNGR234b replicon of Rhizobium sp. strain NGR234.</title>
        <authorList>
            <person name="Streit W.R."/>
            <person name="Schmitz R.A."/>
            <person name="Perret X."/>
            <person name="Staehelin C."/>
            <person name="Deakin W.J."/>
            <person name="Raasch C."/>
            <person name="Liesegang H."/>
            <person name="Broughton W.J."/>
        </authorList>
    </citation>
    <scope>NUCLEOTIDE SEQUENCE [LARGE SCALE GENOMIC DNA]</scope>
    <source>
        <strain evidence="3">NBRC 101917 / NGR234</strain>
    </source>
</reference>
<feature type="domain" description="GP-PDE" evidence="1">
    <location>
        <begin position="93"/>
        <end position="317"/>
    </location>
</feature>
<sequence>MCSRQNDRSSLRARMSVHPIDKLERWLPRSRGAKEGAPVEAFEASIQTSNPPVAVDGPYGPVRLKWHKLRTHLAEAPFKLSNLALGWQLGASLEVDILATADERFAVLHDPTLGPSTTGRGRVARMPIASMRGLFHRNADGAPDPDAPVLALAELVDPLRRLPRAPSANLQLDLKLLEGHTLADSAVTDAAAAVAGLADAIVVGSHHLDDARRLAAAIPGARLGYDPMLAISRQRDLRDPQRLLRHIERRMTGVSLAYLRYDAIVAAENQGFPLVACLLDLGIETDAWTVNPGRDIDDSILRTLVGARVRQITTDVPSEIFRLIRSL</sequence>